<evidence type="ECO:0000259" key="2">
    <source>
        <dbReference type="Pfam" id="PF10551"/>
    </source>
</evidence>
<dbReference type="Proteomes" id="UP001515500">
    <property type="component" value="Unplaced"/>
</dbReference>
<dbReference type="Pfam" id="PF10551">
    <property type="entry name" value="MULE"/>
    <property type="match status" value="1"/>
</dbReference>
<dbReference type="AlphaFoldDB" id="A0AB40AW37"/>
<feature type="domain" description="MULE transposase" evidence="2">
    <location>
        <begin position="267"/>
        <end position="362"/>
    </location>
</feature>
<feature type="region of interest" description="Disordered" evidence="1">
    <location>
        <begin position="508"/>
        <end position="528"/>
    </location>
</feature>
<dbReference type="RefSeq" id="XP_039118501.1">
    <property type="nucleotide sequence ID" value="XM_039262567.1"/>
</dbReference>
<protein>
    <submittedName>
        <fullName evidence="4">Uncharacterized protein LOC120254469</fullName>
    </submittedName>
</protein>
<dbReference type="PANTHER" id="PTHR31973:SF199">
    <property type="entry name" value="SWIM-TYPE DOMAIN-CONTAINING PROTEIN"/>
    <property type="match status" value="1"/>
</dbReference>
<proteinExistence type="predicted"/>
<sequence length="604" mass="70092">MGIERDTGDMNLRNYATSSYEMSSEGKLGVEFGKDLDYENSDSLHSQDESDDLGSMKRWQEFNQEIDMENPKIEKGMIFSDREALKEAIKQYGRRNRYNLKFVRNDKLRVKAICKENCTWVLWGSKMNSSDKSDNTWQIKTYNSEHTCSKDIKNRNVTSKWMASHYLHKFAADHKYSITSLQQDVRRDFNLLVHLSKCYRAKQIALELVLGNAKDQYSKIYDYLQELRQANIGTTTICFLDCRLFLRMYVCLQACKEWFKAGCRPIISLDARFLKGYYGGHLMVAVGIDANDCMYPLAYAIFESENSQSWYWFIELLIQDFDIVNSYHWAFMSDKQKGLVDALLELVPNAEHRNCVRHLYTNFKSRPTNKGKALKDFLWKAARSTYLKEYEDAMRDEDFIGNFLQMYILEARDKPILTMMETIRTKLMQRIAMKREAAEKYTGPLCPKIQKKLDKIIEESSRCWSRHAGGRKFQVSCGPADQHIVDLEIQSCSCRKWDLTERMRRSSVREDAGGGQWSGVGGVAGGRKEEEADGWMWTGRRGGACLDNDNDDGGWSMVMNRQLVNGDEGGDWKEAGGGWWRWCKVEVGWEINMIKVETIMMETT</sequence>
<reference evidence="4" key="1">
    <citation type="submission" date="2025-08" db="UniProtKB">
        <authorList>
            <consortium name="RefSeq"/>
        </authorList>
    </citation>
    <scope>IDENTIFICATION</scope>
</reference>
<name>A0AB40AW37_DIOCR</name>
<evidence type="ECO:0000313" key="3">
    <source>
        <dbReference type="Proteomes" id="UP001515500"/>
    </source>
</evidence>
<accession>A0AB40AW37</accession>
<feature type="compositionally biased region" description="Gly residues" evidence="1">
    <location>
        <begin position="513"/>
        <end position="525"/>
    </location>
</feature>
<evidence type="ECO:0000256" key="1">
    <source>
        <dbReference type="SAM" id="MobiDB-lite"/>
    </source>
</evidence>
<gene>
    <name evidence="4" type="primary">LOC120254469</name>
</gene>
<dbReference type="PANTHER" id="PTHR31973">
    <property type="entry name" value="POLYPROTEIN, PUTATIVE-RELATED"/>
    <property type="match status" value="1"/>
</dbReference>
<dbReference type="InterPro" id="IPR018289">
    <property type="entry name" value="MULE_transposase_dom"/>
</dbReference>
<evidence type="ECO:0000313" key="4">
    <source>
        <dbReference type="RefSeq" id="XP_039118501.1"/>
    </source>
</evidence>
<keyword evidence="3" id="KW-1185">Reference proteome</keyword>
<organism evidence="3 4">
    <name type="scientific">Dioscorea cayennensis subsp. rotundata</name>
    <name type="common">White Guinea yam</name>
    <name type="synonym">Dioscorea rotundata</name>
    <dbReference type="NCBI Taxonomy" id="55577"/>
    <lineage>
        <taxon>Eukaryota</taxon>
        <taxon>Viridiplantae</taxon>
        <taxon>Streptophyta</taxon>
        <taxon>Embryophyta</taxon>
        <taxon>Tracheophyta</taxon>
        <taxon>Spermatophyta</taxon>
        <taxon>Magnoliopsida</taxon>
        <taxon>Liliopsida</taxon>
        <taxon>Dioscoreales</taxon>
        <taxon>Dioscoreaceae</taxon>
        <taxon>Dioscorea</taxon>
    </lineage>
</organism>
<dbReference type="GeneID" id="120254469"/>